<keyword evidence="4" id="KW-0732">Signal</keyword>
<evidence type="ECO:0000256" key="1">
    <source>
        <dbReference type="ARBA" id="ARBA00022801"/>
    </source>
</evidence>
<feature type="signal peptide" evidence="4">
    <location>
        <begin position="1"/>
        <end position="34"/>
    </location>
</feature>
<accession>A0ABY7B1S1</accession>
<reference evidence="5" key="1">
    <citation type="submission" date="2022-11" db="EMBL/GenBank/DDBJ databases">
        <authorList>
            <person name="Mo P."/>
        </authorList>
    </citation>
    <scope>NUCLEOTIDE SEQUENCE</scope>
    <source>
        <strain evidence="5">HUAS 11-8</strain>
    </source>
</reference>
<keyword evidence="6" id="KW-1185">Reference proteome</keyword>
<keyword evidence="2" id="KW-0442">Lipid degradation</keyword>
<evidence type="ECO:0000256" key="3">
    <source>
        <dbReference type="ARBA" id="ARBA00023098"/>
    </source>
</evidence>
<name>A0ABY7B1S1_9PSEU</name>
<dbReference type="Gene3D" id="3.40.50.1820">
    <property type="entry name" value="alpha/beta hydrolase"/>
    <property type="match status" value="1"/>
</dbReference>
<proteinExistence type="predicted"/>
<dbReference type="RefSeq" id="WP_268755083.1">
    <property type="nucleotide sequence ID" value="NZ_CP113836.1"/>
</dbReference>
<dbReference type="PANTHER" id="PTHR10272">
    <property type="entry name" value="PLATELET-ACTIVATING FACTOR ACETYLHYDROLASE"/>
    <property type="match status" value="1"/>
</dbReference>
<evidence type="ECO:0000313" key="6">
    <source>
        <dbReference type="Proteomes" id="UP001163203"/>
    </source>
</evidence>
<organism evidence="5 6">
    <name type="scientific">Amycolatopsis cynarae</name>
    <dbReference type="NCBI Taxonomy" id="2995223"/>
    <lineage>
        <taxon>Bacteria</taxon>
        <taxon>Bacillati</taxon>
        <taxon>Actinomycetota</taxon>
        <taxon>Actinomycetes</taxon>
        <taxon>Pseudonocardiales</taxon>
        <taxon>Pseudonocardiaceae</taxon>
        <taxon>Amycolatopsis</taxon>
    </lineage>
</organism>
<dbReference type="Pfam" id="PF03403">
    <property type="entry name" value="PAF-AH_p_II"/>
    <property type="match status" value="1"/>
</dbReference>
<dbReference type="Proteomes" id="UP001163203">
    <property type="component" value="Chromosome"/>
</dbReference>
<keyword evidence="3" id="KW-0443">Lipid metabolism</keyword>
<evidence type="ECO:0000256" key="4">
    <source>
        <dbReference type="SAM" id="SignalP"/>
    </source>
</evidence>
<keyword evidence="1" id="KW-0378">Hydrolase</keyword>
<dbReference type="EMBL" id="CP113836">
    <property type="protein sequence ID" value="WAL64861.1"/>
    <property type="molecule type" value="Genomic_DNA"/>
</dbReference>
<dbReference type="InterPro" id="IPR029058">
    <property type="entry name" value="AB_hydrolase_fold"/>
</dbReference>
<feature type="chain" id="PRO_5046762038" evidence="4">
    <location>
        <begin position="35"/>
        <end position="425"/>
    </location>
</feature>
<protein>
    <submittedName>
        <fullName evidence="5">Tat pathway signal protein</fullName>
    </submittedName>
</protein>
<sequence length="425" mass="44751">MTKRHSILRRTAAVCAAFAAGTALTTLTALPAEAATAPHPLQTRLSLPEPGGRFAVGSVALHLVDPSRPDPWRPGKASRELMVSVFYPSPRPGDRPAAPYMLPAAAAHFDAVTVNDFLGLRLPTGQADWAGAVTHAVTAAPAVPVTGRGLPVLIYSPGLGEPRTWGTTLVEDLASRGYVVVTVDHTYESPEVQFPDGSLATMVAPGDPDGFLSKALSVRTDDTRFVLDQLALLDSGRSPDADGLRLPPGLAGTLDLTRVGMFGHSMGGTAAAVTMAAEPRIAAGVNLDGNLTHFDGTPIPVAENGLDRPFLLVGKDGKTDTGPGWTTFLSNTKGWARQLLLRGSQHASFTDAEALLPQLGLDPAVREADIGTIEPRTAIRTQEAYVAAFFDRWLRDRDDHLLDGPSPAYPAMAFVGEGGASTAHR</sequence>
<dbReference type="PANTHER" id="PTHR10272:SF0">
    <property type="entry name" value="PLATELET-ACTIVATING FACTOR ACETYLHYDROLASE"/>
    <property type="match status" value="1"/>
</dbReference>
<evidence type="ECO:0000313" key="5">
    <source>
        <dbReference type="EMBL" id="WAL64861.1"/>
    </source>
</evidence>
<gene>
    <name evidence="5" type="ORF">ORV05_28595</name>
</gene>
<evidence type="ECO:0000256" key="2">
    <source>
        <dbReference type="ARBA" id="ARBA00022963"/>
    </source>
</evidence>
<dbReference type="SUPFAM" id="SSF53474">
    <property type="entry name" value="alpha/beta-Hydrolases"/>
    <property type="match status" value="1"/>
</dbReference>